<evidence type="ECO:0000313" key="2">
    <source>
        <dbReference type="EMBL" id="MDZ5010603.1"/>
    </source>
</evidence>
<accession>A0AAW9ILH2</accession>
<dbReference type="Proteomes" id="UP001292368">
    <property type="component" value="Unassembled WGS sequence"/>
</dbReference>
<dbReference type="InterPro" id="IPR049019">
    <property type="entry name" value="NagJ-like_helical"/>
</dbReference>
<evidence type="ECO:0000313" key="3">
    <source>
        <dbReference type="Proteomes" id="UP001292368"/>
    </source>
</evidence>
<dbReference type="RefSeq" id="WP_322382406.1">
    <property type="nucleotide sequence ID" value="NZ_WNVM01000565.1"/>
</dbReference>
<reference evidence="2" key="1">
    <citation type="submission" date="2019-11" db="EMBL/GenBank/DDBJ databases">
        <title>Characterization of Clostridium perfringens isolates from swine manure treated agricultural soils.</title>
        <authorList>
            <person name="Wushke S.T."/>
        </authorList>
    </citation>
    <scope>NUCLEOTIDE SEQUENCE</scope>
    <source>
        <strain evidence="2">V2</strain>
    </source>
</reference>
<gene>
    <name evidence="2" type="ORF">GNF77_17225</name>
</gene>
<feature type="non-terminal residue" evidence="2">
    <location>
        <position position="109"/>
    </location>
</feature>
<protein>
    <recommendedName>
        <fullName evidence="1">NagJ-like helical domain-containing protein</fullName>
    </recommendedName>
</protein>
<dbReference type="Gene3D" id="1.20.58.460">
    <property type="entry name" value="Hyaluronidase post-catalytic domain-like"/>
    <property type="match status" value="1"/>
</dbReference>
<sequence>MTDKINNLSNSIANNESIIEPANALLDEFKLIISDYDKLVSNINNKNLLEETQVFLDAYKALGEAGAAAMESLIAAEEGKIENWLNKNNLAKEKLDLMESYKVKRAEDN</sequence>
<comment type="caution">
    <text evidence="2">The sequence shown here is derived from an EMBL/GenBank/DDBJ whole genome shotgun (WGS) entry which is preliminary data.</text>
</comment>
<dbReference type="SUPFAM" id="SSF140657">
    <property type="entry name" value="Hyaluronidase post-catalytic domain-like"/>
    <property type="match status" value="1"/>
</dbReference>
<organism evidence="2 3">
    <name type="scientific">Clostridium perfringens</name>
    <dbReference type="NCBI Taxonomy" id="1502"/>
    <lineage>
        <taxon>Bacteria</taxon>
        <taxon>Bacillati</taxon>
        <taxon>Bacillota</taxon>
        <taxon>Clostridia</taxon>
        <taxon>Eubacteriales</taxon>
        <taxon>Clostridiaceae</taxon>
        <taxon>Clostridium</taxon>
    </lineage>
</organism>
<name>A0AAW9ILH2_CLOPF</name>
<evidence type="ECO:0000259" key="1">
    <source>
        <dbReference type="Pfam" id="PF21774"/>
    </source>
</evidence>
<dbReference type="Pfam" id="PF21774">
    <property type="entry name" value="NagJ_C"/>
    <property type="match status" value="1"/>
</dbReference>
<proteinExistence type="predicted"/>
<feature type="domain" description="NagJ-like helical" evidence="1">
    <location>
        <begin position="1"/>
        <end position="100"/>
    </location>
</feature>
<dbReference type="EMBL" id="WNVM01000565">
    <property type="protein sequence ID" value="MDZ5010603.1"/>
    <property type="molecule type" value="Genomic_DNA"/>
</dbReference>
<dbReference type="AlphaFoldDB" id="A0AAW9ILH2"/>